<evidence type="ECO:0000259" key="1">
    <source>
        <dbReference type="Pfam" id="PF01656"/>
    </source>
</evidence>
<proteinExistence type="predicted"/>
<evidence type="ECO:0000313" key="2">
    <source>
        <dbReference type="EMBL" id="SVA55507.1"/>
    </source>
</evidence>
<protein>
    <recommendedName>
        <fullName evidence="1">CobQ/CobB/MinD/ParA nucleotide binding domain-containing protein</fullName>
    </recommendedName>
</protein>
<dbReference type="CDD" id="cd02042">
    <property type="entry name" value="ParAB_family"/>
    <property type="match status" value="1"/>
</dbReference>
<dbReference type="Gene3D" id="3.40.50.300">
    <property type="entry name" value="P-loop containing nucleotide triphosphate hydrolases"/>
    <property type="match status" value="1"/>
</dbReference>
<name>A0A381WUA8_9ZZZZ</name>
<reference evidence="2" key="1">
    <citation type="submission" date="2018-05" db="EMBL/GenBank/DDBJ databases">
        <authorList>
            <person name="Lanie J.A."/>
            <person name="Ng W.-L."/>
            <person name="Kazmierczak K.M."/>
            <person name="Andrzejewski T.M."/>
            <person name="Davidsen T.M."/>
            <person name="Wayne K.J."/>
            <person name="Tettelin H."/>
            <person name="Glass J.I."/>
            <person name="Rusch D."/>
            <person name="Podicherti R."/>
            <person name="Tsui H.-C.T."/>
            <person name="Winkler M.E."/>
        </authorList>
    </citation>
    <scope>NUCLEOTIDE SEQUENCE</scope>
</reference>
<dbReference type="Pfam" id="PF01656">
    <property type="entry name" value="CbiA"/>
    <property type="match status" value="1"/>
</dbReference>
<accession>A0A381WUA8</accession>
<dbReference type="InterPro" id="IPR002586">
    <property type="entry name" value="CobQ/CobB/MinD/ParA_Nub-bd_dom"/>
</dbReference>
<organism evidence="2">
    <name type="scientific">marine metagenome</name>
    <dbReference type="NCBI Taxonomy" id="408172"/>
    <lineage>
        <taxon>unclassified sequences</taxon>
        <taxon>metagenomes</taxon>
        <taxon>ecological metagenomes</taxon>
    </lineage>
</organism>
<dbReference type="PIRSF" id="PIRSF009320">
    <property type="entry name" value="Nuc_binding_HP_1000"/>
    <property type="match status" value="1"/>
</dbReference>
<dbReference type="InterPro" id="IPR050678">
    <property type="entry name" value="DNA_Partitioning_ATPase"/>
</dbReference>
<dbReference type="EMBL" id="UINC01012755">
    <property type="protein sequence ID" value="SVA55507.1"/>
    <property type="molecule type" value="Genomic_DNA"/>
</dbReference>
<dbReference type="AlphaFoldDB" id="A0A381WUA8"/>
<dbReference type="PANTHER" id="PTHR13696">
    <property type="entry name" value="P-LOOP CONTAINING NUCLEOSIDE TRIPHOSPHATE HYDROLASE"/>
    <property type="match status" value="1"/>
</dbReference>
<feature type="domain" description="CobQ/CobB/MinD/ParA nucleotide binding" evidence="1">
    <location>
        <begin position="6"/>
        <end position="184"/>
    </location>
</feature>
<dbReference type="InterPro" id="IPR048089">
    <property type="entry name" value="McdA"/>
</dbReference>
<dbReference type="NCBIfam" id="NF041546">
    <property type="entry name" value="ParA_partition"/>
    <property type="match status" value="1"/>
</dbReference>
<gene>
    <name evidence="2" type="ORF">METZ01_LOCUS108361</name>
</gene>
<sequence length="212" mass="23651">MLSKVITIAQQKGGTGKTTLAVHLALAFIKYHNLKIAIIDTDPQGSLGKWFMIRTEKNISNKNLTFKTASLWGAQYESKSLKKDHDIIIIDTPPKIESDARPAIEAADLVLIPVAPSHVDFWATEAILDIAKKAKRKILIQINRANHRSKLISQTLEYINQLKIKTTDTLIGNRQIFVSSMGEGKTAVEKQRTGKAVEEIKNISNQILLEIK</sequence>
<dbReference type="PANTHER" id="PTHR13696:SF96">
    <property type="entry name" value="COBQ_COBB_MIND_PARA NUCLEOTIDE BINDING DOMAIN-CONTAINING PROTEIN"/>
    <property type="match status" value="1"/>
</dbReference>
<dbReference type="InterPro" id="IPR027417">
    <property type="entry name" value="P-loop_NTPase"/>
</dbReference>
<dbReference type="SUPFAM" id="SSF52540">
    <property type="entry name" value="P-loop containing nucleoside triphosphate hydrolases"/>
    <property type="match status" value="1"/>
</dbReference>